<gene>
    <name evidence="1" type="ORF">HDF22_000030</name>
</gene>
<accession>A0A841J415</accession>
<evidence type="ECO:0000313" key="1">
    <source>
        <dbReference type="EMBL" id="MBB6125929.1"/>
    </source>
</evidence>
<evidence type="ECO:0000313" key="2">
    <source>
        <dbReference type="Proteomes" id="UP000548326"/>
    </source>
</evidence>
<reference evidence="1 2" key="1">
    <citation type="submission" date="2020-08" db="EMBL/GenBank/DDBJ databases">
        <title>Genomic Encyclopedia of Type Strains, Phase IV (KMG-V): Genome sequencing to study the core and pangenomes of soil and plant-associated prokaryotes.</title>
        <authorList>
            <person name="Whitman W."/>
        </authorList>
    </citation>
    <scope>NUCLEOTIDE SEQUENCE [LARGE SCALE GENOMIC DNA]</scope>
    <source>
        <strain evidence="1 2">MP601</strain>
    </source>
</reference>
<comment type="caution">
    <text evidence="1">The sequence shown here is derived from an EMBL/GenBank/DDBJ whole genome shotgun (WGS) entry which is preliminary data.</text>
</comment>
<dbReference type="Proteomes" id="UP000548326">
    <property type="component" value="Unassembled WGS sequence"/>
</dbReference>
<dbReference type="RefSeq" id="WP_183584839.1">
    <property type="nucleotide sequence ID" value="NZ_JACHCA010000001.1"/>
</dbReference>
<dbReference type="EMBL" id="JACHCA010000001">
    <property type="protein sequence ID" value="MBB6125929.1"/>
    <property type="molecule type" value="Genomic_DNA"/>
</dbReference>
<organism evidence="1 2">
    <name type="scientific">Mucilaginibacter lappiensis</name>
    <dbReference type="NCBI Taxonomy" id="354630"/>
    <lineage>
        <taxon>Bacteria</taxon>
        <taxon>Pseudomonadati</taxon>
        <taxon>Bacteroidota</taxon>
        <taxon>Sphingobacteriia</taxon>
        <taxon>Sphingobacteriales</taxon>
        <taxon>Sphingobacteriaceae</taxon>
        <taxon>Mucilaginibacter</taxon>
    </lineage>
</organism>
<protein>
    <submittedName>
        <fullName evidence="1">Dihydrofolate reductase</fullName>
    </submittedName>
</protein>
<dbReference type="AlphaFoldDB" id="A0A841J415"/>
<proteinExistence type="predicted"/>
<sequence length="66" mass="7496">MRNVIYATNTTLDGYCDHTQFYHFVVHPIVEGEGRQLFDGINQQEKLQVKSVKSATGLTIKPTDKN</sequence>
<name>A0A841J415_9SPHI</name>